<accession>S9X242</accession>
<sequence length="234" mass="25863">MKAKSLAATAKMAKSRSSYLHTLAANTDWSRKDSGFPILTKRAVLSQHQVTLPDQWVHNASLGLQDGLADIVPKDVIASNDLFLCSLIHPSYIQSSTLPSVRTRAEVMECRGLLAMPTEATRMGTSCVRLLQCTLDVHSEAYRRSVERKSHGSHANDHFSVPKPKVDKIDAALLRRLVQMLQLDEWLLYDRELLPPQQNRPPDEVLLSASTALCGSVALYGGPTLVARLLDHVC</sequence>
<evidence type="ECO:0000313" key="1">
    <source>
        <dbReference type="EMBL" id="CAD2214823.1"/>
    </source>
</evidence>
<dbReference type="EMBL" id="LR877148">
    <property type="protein sequence ID" value="CAD2214823.1"/>
    <property type="molecule type" value="Genomic_DNA"/>
</dbReference>
<dbReference type="OrthoDB" id="271988at2759"/>
<dbReference type="Proteomes" id="UP000515908">
    <property type="component" value="Chromosome 04"/>
</dbReference>
<evidence type="ECO:0000313" key="2">
    <source>
        <dbReference type="Proteomes" id="UP000515908"/>
    </source>
</evidence>
<proteinExistence type="predicted"/>
<dbReference type="AlphaFoldDB" id="S9X242"/>
<keyword evidence="2" id="KW-1185">Reference proteome</keyword>
<protein>
    <submittedName>
        <fullName evidence="1">Uncharacterized protein</fullName>
    </submittedName>
</protein>
<gene>
    <name evidence="1" type="ORF">ADEAN_000227400</name>
</gene>
<organism evidence="1 2">
    <name type="scientific">Angomonas deanei</name>
    <dbReference type="NCBI Taxonomy" id="59799"/>
    <lineage>
        <taxon>Eukaryota</taxon>
        <taxon>Discoba</taxon>
        <taxon>Euglenozoa</taxon>
        <taxon>Kinetoplastea</taxon>
        <taxon>Metakinetoplastina</taxon>
        <taxon>Trypanosomatida</taxon>
        <taxon>Trypanosomatidae</taxon>
        <taxon>Strigomonadinae</taxon>
        <taxon>Angomonas</taxon>
    </lineage>
</organism>
<dbReference type="VEuPathDB" id="TriTrypDB:ADEAN_000227400"/>
<reference evidence="1 2" key="1">
    <citation type="submission" date="2020-08" db="EMBL/GenBank/DDBJ databases">
        <authorList>
            <person name="Newling K."/>
            <person name="Davey J."/>
            <person name="Forrester S."/>
        </authorList>
    </citation>
    <scope>NUCLEOTIDE SEQUENCE [LARGE SCALE GENOMIC DNA]</scope>
    <source>
        <strain evidence="2">Crithidia deanei Carvalho (ATCC PRA-265)</strain>
    </source>
</reference>
<name>S9X242_9TRYP</name>